<feature type="region of interest" description="Disordered" evidence="1">
    <location>
        <begin position="251"/>
        <end position="416"/>
    </location>
</feature>
<dbReference type="EMBL" id="JACEHE010000007">
    <property type="protein sequence ID" value="MBA2947012.1"/>
    <property type="molecule type" value="Genomic_DNA"/>
</dbReference>
<evidence type="ECO:0000256" key="1">
    <source>
        <dbReference type="SAM" id="MobiDB-lite"/>
    </source>
</evidence>
<dbReference type="PROSITE" id="PS51257">
    <property type="entry name" value="PROKAR_LIPOPROTEIN"/>
    <property type="match status" value="1"/>
</dbReference>
<evidence type="ECO:0000313" key="4">
    <source>
        <dbReference type="Proteomes" id="UP000545761"/>
    </source>
</evidence>
<evidence type="ECO:0000313" key="3">
    <source>
        <dbReference type="EMBL" id="MBA2947012.1"/>
    </source>
</evidence>
<feature type="compositionally biased region" description="Acidic residues" evidence="1">
    <location>
        <begin position="343"/>
        <end position="354"/>
    </location>
</feature>
<organism evidence="3 4">
    <name type="scientific">Streptomyces himalayensis subsp. himalayensis</name>
    <dbReference type="NCBI Taxonomy" id="2756131"/>
    <lineage>
        <taxon>Bacteria</taxon>
        <taxon>Bacillati</taxon>
        <taxon>Actinomycetota</taxon>
        <taxon>Actinomycetes</taxon>
        <taxon>Kitasatosporales</taxon>
        <taxon>Streptomycetaceae</taxon>
        <taxon>Streptomyces</taxon>
        <taxon>Streptomyces himalayensis</taxon>
    </lineage>
</organism>
<dbReference type="RefSeq" id="WP_181657968.1">
    <property type="nucleotide sequence ID" value="NZ_JACEHE010000007.1"/>
</dbReference>
<dbReference type="Proteomes" id="UP000545761">
    <property type="component" value="Unassembled WGS sequence"/>
</dbReference>
<reference evidence="3 4" key="1">
    <citation type="submission" date="2020-07" db="EMBL/GenBank/DDBJ databases">
        <title>Streptomyces isolated from Indian soil.</title>
        <authorList>
            <person name="Mandal S."/>
            <person name="Maiti P.K."/>
        </authorList>
    </citation>
    <scope>NUCLEOTIDE SEQUENCE [LARGE SCALE GENOMIC DNA]</scope>
    <source>
        <strain evidence="3 4">PSKA28</strain>
    </source>
</reference>
<feature type="compositionally biased region" description="Basic and acidic residues" evidence="1">
    <location>
        <begin position="388"/>
        <end position="416"/>
    </location>
</feature>
<dbReference type="InterPro" id="IPR046704">
    <property type="entry name" value="DUF6777"/>
</dbReference>
<comment type="caution">
    <text evidence="3">The sequence shown here is derived from an EMBL/GenBank/DDBJ whole genome shotgun (WGS) entry which is preliminary data.</text>
</comment>
<feature type="compositionally biased region" description="Pro residues" evidence="1">
    <location>
        <begin position="313"/>
        <end position="328"/>
    </location>
</feature>
<feature type="domain" description="DUF6777" evidence="2">
    <location>
        <begin position="91"/>
        <end position="253"/>
    </location>
</feature>
<proteinExistence type="predicted"/>
<dbReference type="Pfam" id="PF20568">
    <property type="entry name" value="DUF6777"/>
    <property type="match status" value="1"/>
</dbReference>
<accession>A0A7W0I945</accession>
<feature type="compositionally biased region" description="Pro residues" evidence="1">
    <location>
        <begin position="65"/>
        <end position="80"/>
    </location>
</feature>
<protein>
    <recommendedName>
        <fullName evidence="2">DUF6777 domain-containing protein</fullName>
    </recommendedName>
</protein>
<sequence>MRSPIRSHAAAFAISAALLVAGGAGLTGCTATGSASAVDGEEELRLQPVAEAGPDPFTDSTATPTPTPSPATRSPEPPTPSGTATADVKGRSVDGSTPGLYGGTLSESSCDVEKQVRFLTTDQAKARAFARVVGVAQADVATYLRGLTPVVLRTDTRVTNHGFRDGQANGFQAVLQAGTAVLVDDRGLPRVRCACGNPLKSPVATRTDPVVKGQPWQGYRPAQVVVVTPAPKIIVNITIVNIVNNTWIERKAGDDGDRDRTVPPPATPSPTTPSPETPSPTTPSPETPSPTTPSPESPGPTTPSPDDTSSPTDSPPASPPSPPTPPTRSPEESPPDTDRPSPDDDTESPPEDLPDGPTELEPRPEPPPARGTQGVPDGGVVPLEPLLPEDRMDALPESRPDGRPARRPDRPATVES</sequence>
<evidence type="ECO:0000259" key="2">
    <source>
        <dbReference type="Pfam" id="PF20568"/>
    </source>
</evidence>
<dbReference type="AlphaFoldDB" id="A0A7W0I945"/>
<feature type="compositionally biased region" description="Basic and acidic residues" evidence="1">
    <location>
        <begin position="251"/>
        <end position="261"/>
    </location>
</feature>
<feature type="compositionally biased region" description="Low complexity" evidence="1">
    <location>
        <begin position="54"/>
        <end position="64"/>
    </location>
</feature>
<gene>
    <name evidence="3" type="ORF">H1D24_14685</name>
</gene>
<name>A0A7W0I945_9ACTN</name>
<feature type="compositionally biased region" description="Pro residues" evidence="1">
    <location>
        <begin position="262"/>
        <end position="303"/>
    </location>
</feature>
<feature type="region of interest" description="Disordered" evidence="1">
    <location>
        <begin position="50"/>
        <end position="106"/>
    </location>
</feature>